<comment type="caution">
    <text evidence="1">The sequence shown here is derived from an EMBL/GenBank/DDBJ whole genome shotgun (WGS) entry which is preliminary data.</text>
</comment>
<dbReference type="EMBL" id="CM037621">
    <property type="protein sequence ID" value="KAH8002710.1"/>
    <property type="molecule type" value="Genomic_DNA"/>
</dbReference>
<sequence length="234" mass="25135">MEPQGIARGAPAHASKDGPGKPAAPQKNAYARLVQKHHSGRFRSYLHHIAQKLQLEDSVLDDLGLESEAALKSGLVREALSRNGVQALGCSPVGAPGPENSSEGKEPNLARKRREPGSGNREPDEVVEGEDFAPNWRGDAAVPSSARQVRANRRMSPRPGFSPQKTSGFEERNREELWRSGREGPPVAGRAENFAPLGQFGTDLLAANVRKGCHSSPSQTQVSPTIRTQAPCDA</sequence>
<reference evidence="1" key="1">
    <citation type="submission" date="2021-08" db="EMBL/GenBank/DDBJ databases">
        <title>The first chromosome-level gecko genome reveals the dynamic sex chromosomes of Neotropical dwarf geckos (Sphaerodactylidae: Sphaerodactylus).</title>
        <authorList>
            <person name="Pinto B.J."/>
            <person name="Keating S.E."/>
            <person name="Gamble T."/>
        </authorList>
    </citation>
    <scope>NUCLEOTIDE SEQUENCE</scope>
    <source>
        <strain evidence="1">TG3544</strain>
    </source>
</reference>
<evidence type="ECO:0000313" key="2">
    <source>
        <dbReference type="Proteomes" id="UP000827872"/>
    </source>
</evidence>
<proteinExistence type="predicted"/>
<dbReference type="Proteomes" id="UP000827872">
    <property type="component" value="Linkage Group LG08"/>
</dbReference>
<accession>A0ACB8FBE0</accession>
<protein>
    <submittedName>
        <fullName evidence="1">Uncharacterized protein</fullName>
    </submittedName>
</protein>
<evidence type="ECO:0000313" key="1">
    <source>
        <dbReference type="EMBL" id="KAH8002710.1"/>
    </source>
</evidence>
<keyword evidence="2" id="KW-1185">Reference proteome</keyword>
<name>A0ACB8FBE0_9SAUR</name>
<gene>
    <name evidence="1" type="ORF">K3G42_027379</name>
</gene>
<organism evidence="1 2">
    <name type="scientific">Sphaerodactylus townsendi</name>
    <dbReference type="NCBI Taxonomy" id="933632"/>
    <lineage>
        <taxon>Eukaryota</taxon>
        <taxon>Metazoa</taxon>
        <taxon>Chordata</taxon>
        <taxon>Craniata</taxon>
        <taxon>Vertebrata</taxon>
        <taxon>Euteleostomi</taxon>
        <taxon>Lepidosauria</taxon>
        <taxon>Squamata</taxon>
        <taxon>Bifurcata</taxon>
        <taxon>Gekkota</taxon>
        <taxon>Sphaerodactylidae</taxon>
        <taxon>Sphaerodactylus</taxon>
    </lineage>
</organism>